<evidence type="ECO:0000313" key="2">
    <source>
        <dbReference type="EMBL" id="EJW03747.1"/>
    </source>
</evidence>
<name>J9DQY8_EDHAE</name>
<dbReference type="HOGENOM" id="CLU_090378_0_0_1"/>
<reference evidence="3" key="2">
    <citation type="submission" date="2015-07" db="EMBL/GenBank/DDBJ databases">
        <title>Contrasting host-pathogen interactions and genome evolution in two generalist and specialist microsporidian pathogens of mosquitoes.</title>
        <authorList>
            <consortium name="The Broad Institute Genomics Platform"/>
            <consortium name="The Broad Institute Genome Sequencing Center for Infectious Disease"/>
            <person name="Cuomo C.A."/>
            <person name="Sanscrainte N.D."/>
            <person name="Goldberg J.M."/>
            <person name="Heiman D."/>
            <person name="Young S."/>
            <person name="Zeng Q."/>
            <person name="Becnel J.J."/>
            <person name="Birren B.W."/>
        </authorList>
    </citation>
    <scope>NUCLEOTIDE SEQUENCE [LARGE SCALE GENOMIC DNA]</scope>
    <source>
        <strain evidence="3">USNM 41457</strain>
    </source>
</reference>
<proteinExistence type="predicted"/>
<feature type="transmembrane region" description="Helical" evidence="1">
    <location>
        <begin position="12"/>
        <end position="31"/>
    </location>
</feature>
<dbReference type="InParanoid" id="J9DQY8"/>
<comment type="caution">
    <text evidence="2">The sequence shown here is derived from an EMBL/GenBank/DDBJ whole genome shotgun (WGS) entry which is preliminary data.</text>
</comment>
<accession>J9DQY8</accession>
<keyword evidence="1" id="KW-0472">Membrane</keyword>
<keyword evidence="1" id="KW-1133">Transmembrane helix</keyword>
<dbReference type="AlphaFoldDB" id="J9DQY8"/>
<organism evidence="2 3">
    <name type="scientific">Edhazardia aedis (strain USNM 41457)</name>
    <name type="common">Microsporidian parasite</name>
    <dbReference type="NCBI Taxonomy" id="1003232"/>
    <lineage>
        <taxon>Eukaryota</taxon>
        <taxon>Fungi</taxon>
        <taxon>Fungi incertae sedis</taxon>
        <taxon>Microsporidia</taxon>
        <taxon>Edhazardia</taxon>
    </lineage>
</organism>
<evidence type="ECO:0000256" key="1">
    <source>
        <dbReference type="SAM" id="Phobius"/>
    </source>
</evidence>
<keyword evidence="3" id="KW-1185">Reference proteome</keyword>
<protein>
    <submittedName>
        <fullName evidence="2">Uncharacterized protein</fullName>
    </submittedName>
</protein>
<gene>
    <name evidence="2" type="ORF">EDEG_01942</name>
</gene>
<evidence type="ECO:0000313" key="3">
    <source>
        <dbReference type="Proteomes" id="UP000003163"/>
    </source>
</evidence>
<sequence length="266" mass="31770">MKKFGIDWNDNNLLLALIVICTVLAISFYHGKNRYQKYLRKYYKKKVDKVLVDDFQDVLKSGDEDNLDMAHYLKNNISLQGRLWYDKKDKDKTYRVKPMIKTHLHIEMIHKLKVELWIKAISRLEAEYQHRIKSEILCVDDKMFHRMKKKIQNILFLDLVQDNVFSPTENYFELFNILQDAYKMVFLNMGLNYHVDKSIEISGSNNFQKIIQRMEDLKLEHNVAFRTTFDSSEREIRNVGKANMAICEAMEADLYTCFEYLKHLNS</sequence>
<keyword evidence="1" id="KW-0812">Transmembrane</keyword>
<dbReference type="EMBL" id="AFBI03000031">
    <property type="protein sequence ID" value="EJW03747.1"/>
    <property type="molecule type" value="Genomic_DNA"/>
</dbReference>
<reference evidence="2 3" key="1">
    <citation type="submission" date="2011-08" db="EMBL/GenBank/DDBJ databases">
        <authorList>
            <person name="Liu Z.J."/>
            <person name="Shi F.L."/>
            <person name="Lu J.Q."/>
            <person name="Li M."/>
            <person name="Wang Z.L."/>
        </authorList>
    </citation>
    <scope>NUCLEOTIDE SEQUENCE [LARGE SCALE GENOMIC DNA]</scope>
    <source>
        <strain evidence="2 3">USNM 41457</strain>
    </source>
</reference>
<dbReference type="VEuPathDB" id="MicrosporidiaDB:EDEG_01942"/>
<dbReference type="Proteomes" id="UP000003163">
    <property type="component" value="Unassembled WGS sequence"/>
</dbReference>